<dbReference type="PANTHER" id="PTHR20941:SF1">
    <property type="entry name" value="FOLIC ACID SYNTHESIS PROTEIN FOL1"/>
    <property type="match status" value="1"/>
</dbReference>
<evidence type="ECO:0000256" key="9">
    <source>
        <dbReference type="ARBA" id="ARBA00022741"/>
    </source>
</evidence>
<comment type="caution">
    <text evidence="17">The sequence shown here is derived from an EMBL/GenBank/DDBJ whole genome shotgun (WGS) entry which is preliminary data.</text>
</comment>
<dbReference type="PROSITE" id="PS50972">
    <property type="entry name" value="PTERIN_BINDING"/>
    <property type="match status" value="1"/>
</dbReference>
<dbReference type="PROSITE" id="PS00794">
    <property type="entry name" value="HPPK"/>
    <property type="match status" value="1"/>
</dbReference>
<keyword evidence="7" id="KW-0808">Transferase</keyword>
<feature type="coiled-coil region" evidence="15">
    <location>
        <begin position="586"/>
        <end position="676"/>
    </location>
</feature>
<evidence type="ECO:0000256" key="5">
    <source>
        <dbReference type="ARBA" id="ARBA00005051"/>
    </source>
</evidence>
<dbReference type="NCBIfam" id="TIGR01498">
    <property type="entry name" value="folK"/>
    <property type="match status" value="1"/>
</dbReference>
<comment type="pathway">
    <text evidence="5">Cofactor biosynthesis; tetrahydrofolate biosynthesis; 2-amino-4-hydroxy-6-hydroxymethyl-7,8-dihydropteridine diphosphate from 7,8-dihydroneopterin triphosphate: step 4/4.</text>
</comment>
<dbReference type="InterPro" id="IPR006390">
    <property type="entry name" value="DHP_synth_dom"/>
</dbReference>
<accession>A0AAV2YKG8</accession>
<dbReference type="GO" id="GO:0046656">
    <property type="term" value="P:folic acid biosynthetic process"/>
    <property type="evidence" value="ECO:0007669"/>
    <property type="project" value="UniProtKB-KW"/>
</dbReference>
<evidence type="ECO:0000256" key="2">
    <source>
        <dbReference type="ARBA" id="ARBA00000198"/>
    </source>
</evidence>
<comment type="pathway">
    <text evidence="4">Cofactor biosynthesis; tetrahydrofolate biosynthesis; 7,8-dihydrofolate from 2-amino-4-hydroxy-6-hydroxymethyl-7,8-dihydropteridine diphosphate and 4-aminobenzoate: step 1/2.</text>
</comment>
<evidence type="ECO:0000256" key="11">
    <source>
        <dbReference type="ARBA" id="ARBA00022840"/>
    </source>
</evidence>
<dbReference type="PANTHER" id="PTHR20941">
    <property type="entry name" value="FOLATE SYNTHESIS PROTEINS"/>
    <property type="match status" value="1"/>
</dbReference>
<dbReference type="InterPro" id="IPR000489">
    <property type="entry name" value="Pterin-binding_dom"/>
</dbReference>
<dbReference type="EMBL" id="DAKRPA010000251">
    <property type="protein sequence ID" value="DAZ94420.1"/>
    <property type="molecule type" value="Genomic_DNA"/>
</dbReference>
<protein>
    <recommendedName>
        <fullName evidence="16">Pterin-binding domain-containing protein</fullName>
    </recommendedName>
</protein>
<dbReference type="Gene3D" id="3.30.70.560">
    <property type="entry name" value="7,8-Dihydro-6-hydroxymethylpterin-pyrophosphokinase HPPK"/>
    <property type="match status" value="1"/>
</dbReference>
<evidence type="ECO:0000256" key="13">
    <source>
        <dbReference type="ARBA" id="ARBA00022909"/>
    </source>
</evidence>
<evidence type="ECO:0000256" key="12">
    <source>
        <dbReference type="ARBA" id="ARBA00022842"/>
    </source>
</evidence>
<evidence type="ECO:0000256" key="10">
    <source>
        <dbReference type="ARBA" id="ARBA00022777"/>
    </source>
</evidence>
<dbReference type="InterPro" id="IPR011992">
    <property type="entry name" value="EF-hand-dom_pair"/>
</dbReference>
<evidence type="ECO:0000256" key="15">
    <source>
        <dbReference type="SAM" id="Coils"/>
    </source>
</evidence>
<keyword evidence="15" id="KW-0175">Coiled coil</keyword>
<sequence>MTSKTARVFAALGTNLGDKLAHLEAAISLLNEQAGPVVRTSRLYTTAPQYVEDQPAFFNAVVELRTTLAPVALLECFKTIERTVGRTVTFRNGPRVLDVDVLFYDDMVITTDTSEGPLIIPHERIAERDFVLAPLCDLAPDYRHPVLNTAINELFEQLKDGEKRRDKDFTPPVPMLPVVKAAPWQLGSKTFVMGIVNVTPDSFTDGGDLATVDAAVARALQMEEQGVDIIDIGGESSQPGADPVLLDEELQRVLPVIRGIRSKSSVPISIDTTKAEVARQAIAAGANVVNDISAGVFDPAMFRTVAELRVPMVLMHMRGNASTMTTLKVRGHSDVRAQSYSDVVQDVANELGERVQAAQEAGILRWNLIADPGIGFAKDKDPNLQLLRRIASFKTSCSNLPVLVGASRKNFIGTICGRPEPKDRAWGTAATCCAAVAGHADLVRVHDAAEMVDVVKMADAIWWASTAAMAKELDGDTEFMDDPEPRDPQVASETPRFDTLFAKYDVGGGIFGTEHLGSLLLDMGFSAPPRMLDRALDEMDPNATGEITKLTFLEWFEENADDIEAPMPMDAPTMSPRHAGPADESLTQLQSAMLDAKNERKRAEVDVQLLANRIAHLRNEDARAQKRIEEANRRAKEIEQVKKRNSDHQRAKLRMYEQMQQEIRIANNNNNAMVQTSRERRNQSMNAVSAYRAHIVQVTRLERLKNLSTIQNKRDANQKILSERSREIRTQEQIALKRRDQIQRAYKKDLVKKARENLAHEHEKRLMSERMIQQMEEEEARLIEKLRITQEMQRAAYEHLEFVMDD</sequence>
<evidence type="ECO:0000256" key="4">
    <source>
        <dbReference type="ARBA" id="ARBA00004763"/>
    </source>
</evidence>
<evidence type="ECO:0000256" key="6">
    <source>
        <dbReference type="ARBA" id="ARBA00009951"/>
    </source>
</evidence>
<evidence type="ECO:0000256" key="7">
    <source>
        <dbReference type="ARBA" id="ARBA00022679"/>
    </source>
</evidence>
<dbReference type="InterPro" id="IPR011005">
    <property type="entry name" value="Dihydropteroate_synth-like_sf"/>
</dbReference>
<feature type="domain" description="Pterin-binding" evidence="16">
    <location>
        <begin position="190"/>
        <end position="456"/>
    </location>
</feature>
<dbReference type="GO" id="GO:0016301">
    <property type="term" value="F:kinase activity"/>
    <property type="evidence" value="ECO:0007669"/>
    <property type="project" value="UniProtKB-KW"/>
</dbReference>
<evidence type="ECO:0000256" key="1">
    <source>
        <dbReference type="ARBA" id="ARBA00000012"/>
    </source>
</evidence>
<comment type="cofactor">
    <cofactor evidence="3">
        <name>Mg(2+)</name>
        <dbReference type="ChEBI" id="CHEBI:18420"/>
    </cofactor>
</comment>
<gene>
    <name evidence="17" type="ORF">N0F65_002560</name>
</gene>
<dbReference type="InterPro" id="IPR000550">
    <property type="entry name" value="Hppk"/>
</dbReference>
<dbReference type="InterPro" id="IPR035907">
    <property type="entry name" value="Hppk_sf"/>
</dbReference>
<dbReference type="CDD" id="cd00483">
    <property type="entry name" value="HPPK"/>
    <property type="match status" value="1"/>
</dbReference>
<dbReference type="SUPFAM" id="SSF47473">
    <property type="entry name" value="EF-hand"/>
    <property type="match status" value="1"/>
</dbReference>
<evidence type="ECO:0000313" key="18">
    <source>
        <dbReference type="Proteomes" id="UP001146120"/>
    </source>
</evidence>
<proteinExistence type="inferred from homology"/>
<name>A0AAV2YKG8_9STRA</name>
<keyword evidence="9" id="KW-0547">Nucleotide-binding</keyword>
<dbReference type="CDD" id="cd00739">
    <property type="entry name" value="DHPS"/>
    <property type="match status" value="1"/>
</dbReference>
<dbReference type="Proteomes" id="UP001146120">
    <property type="component" value="Unassembled WGS sequence"/>
</dbReference>
<comment type="catalytic activity">
    <reaction evidence="1">
        <text>(7,8-dihydropterin-6-yl)methyl diphosphate + 4-aminobenzoate = 7,8-dihydropteroate + diphosphate</text>
        <dbReference type="Rhea" id="RHEA:19949"/>
        <dbReference type="ChEBI" id="CHEBI:17836"/>
        <dbReference type="ChEBI" id="CHEBI:17839"/>
        <dbReference type="ChEBI" id="CHEBI:33019"/>
        <dbReference type="ChEBI" id="CHEBI:72950"/>
        <dbReference type="EC" id="2.5.1.15"/>
    </reaction>
</comment>
<reference evidence="17" key="1">
    <citation type="submission" date="2022-11" db="EMBL/GenBank/DDBJ databases">
        <authorList>
            <person name="Morgan W.R."/>
            <person name="Tartar A."/>
        </authorList>
    </citation>
    <scope>NUCLEOTIDE SEQUENCE</scope>
    <source>
        <strain evidence="17">ARSEF 373</strain>
    </source>
</reference>
<dbReference type="SUPFAM" id="SSF55083">
    <property type="entry name" value="6-hydroxymethyl-7,8-dihydropterin pyrophosphokinase, HPPK"/>
    <property type="match status" value="1"/>
</dbReference>
<dbReference type="GO" id="GO:0004156">
    <property type="term" value="F:dihydropteroate synthase activity"/>
    <property type="evidence" value="ECO:0007669"/>
    <property type="project" value="UniProtKB-EC"/>
</dbReference>
<dbReference type="InterPro" id="IPR045031">
    <property type="entry name" value="DHP_synth-like"/>
</dbReference>
<organism evidence="17 18">
    <name type="scientific">Lagenidium giganteum</name>
    <dbReference type="NCBI Taxonomy" id="4803"/>
    <lineage>
        <taxon>Eukaryota</taxon>
        <taxon>Sar</taxon>
        <taxon>Stramenopiles</taxon>
        <taxon>Oomycota</taxon>
        <taxon>Peronosporomycetes</taxon>
        <taxon>Pythiales</taxon>
        <taxon>Pythiaceae</taxon>
    </lineage>
</organism>
<keyword evidence="8" id="KW-0479">Metal-binding</keyword>
<evidence type="ECO:0000256" key="14">
    <source>
        <dbReference type="ARBA" id="ARBA00023268"/>
    </source>
</evidence>
<keyword evidence="12" id="KW-0460">Magnesium</keyword>
<evidence type="ECO:0000259" key="16">
    <source>
        <dbReference type="PROSITE" id="PS50972"/>
    </source>
</evidence>
<dbReference type="Pfam" id="PF01288">
    <property type="entry name" value="HPPK"/>
    <property type="match status" value="1"/>
</dbReference>
<dbReference type="NCBIfam" id="TIGR01496">
    <property type="entry name" value="DHPS"/>
    <property type="match status" value="1"/>
</dbReference>
<evidence type="ECO:0000313" key="17">
    <source>
        <dbReference type="EMBL" id="DAZ94420.1"/>
    </source>
</evidence>
<keyword evidence="10" id="KW-0418">Kinase</keyword>
<dbReference type="PROSITE" id="PS00792">
    <property type="entry name" value="DHPS_1"/>
    <property type="match status" value="1"/>
</dbReference>
<dbReference type="Gene3D" id="3.20.20.20">
    <property type="entry name" value="Dihydropteroate synthase-like"/>
    <property type="match status" value="1"/>
</dbReference>
<dbReference type="GO" id="GO:0005524">
    <property type="term" value="F:ATP binding"/>
    <property type="evidence" value="ECO:0007669"/>
    <property type="project" value="UniProtKB-KW"/>
</dbReference>
<keyword evidence="13" id="KW-0289">Folate biosynthesis</keyword>
<keyword evidence="14" id="KW-0511">Multifunctional enzyme</keyword>
<dbReference type="Pfam" id="PF00809">
    <property type="entry name" value="Pterin_bind"/>
    <property type="match status" value="1"/>
</dbReference>
<evidence type="ECO:0000256" key="8">
    <source>
        <dbReference type="ARBA" id="ARBA00022723"/>
    </source>
</evidence>
<reference evidence="17" key="2">
    <citation type="journal article" date="2023" name="Microbiol Resour">
        <title>Decontamination and Annotation of the Draft Genome Sequence of the Oomycete Lagenidium giganteum ARSEF 373.</title>
        <authorList>
            <person name="Morgan W.R."/>
            <person name="Tartar A."/>
        </authorList>
    </citation>
    <scope>NUCLEOTIDE SEQUENCE</scope>
    <source>
        <strain evidence="17">ARSEF 373</strain>
    </source>
</reference>
<dbReference type="PROSITE" id="PS00793">
    <property type="entry name" value="DHPS_2"/>
    <property type="match status" value="1"/>
</dbReference>
<keyword evidence="18" id="KW-1185">Reference proteome</keyword>
<keyword evidence="11" id="KW-0067">ATP-binding</keyword>
<dbReference type="SUPFAM" id="SSF51717">
    <property type="entry name" value="Dihydropteroate synthetase-like"/>
    <property type="match status" value="1"/>
</dbReference>
<evidence type="ECO:0000256" key="3">
    <source>
        <dbReference type="ARBA" id="ARBA00001946"/>
    </source>
</evidence>
<dbReference type="AlphaFoldDB" id="A0AAV2YKG8"/>
<dbReference type="GO" id="GO:0003848">
    <property type="term" value="F:2-amino-4-hydroxy-6-hydroxymethyldihydropteridine diphosphokinase activity"/>
    <property type="evidence" value="ECO:0007669"/>
    <property type="project" value="UniProtKB-EC"/>
</dbReference>
<comment type="catalytic activity">
    <reaction evidence="2">
        <text>6-hydroxymethyl-7,8-dihydropterin + ATP = (7,8-dihydropterin-6-yl)methyl diphosphate + AMP + H(+)</text>
        <dbReference type="Rhea" id="RHEA:11412"/>
        <dbReference type="ChEBI" id="CHEBI:15378"/>
        <dbReference type="ChEBI" id="CHEBI:30616"/>
        <dbReference type="ChEBI" id="CHEBI:44841"/>
        <dbReference type="ChEBI" id="CHEBI:72950"/>
        <dbReference type="ChEBI" id="CHEBI:456215"/>
        <dbReference type="EC" id="2.7.6.3"/>
    </reaction>
</comment>
<comment type="similarity">
    <text evidence="6">In the C-terminal section; belongs to the DHPS family.</text>
</comment>
<dbReference type="GO" id="GO:0005740">
    <property type="term" value="C:mitochondrial envelope"/>
    <property type="evidence" value="ECO:0007669"/>
    <property type="project" value="TreeGrafter"/>
</dbReference>
<dbReference type="GO" id="GO:0046654">
    <property type="term" value="P:tetrahydrofolate biosynthetic process"/>
    <property type="evidence" value="ECO:0007669"/>
    <property type="project" value="TreeGrafter"/>
</dbReference>
<dbReference type="GO" id="GO:0046872">
    <property type="term" value="F:metal ion binding"/>
    <property type="evidence" value="ECO:0007669"/>
    <property type="project" value="UniProtKB-KW"/>
</dbReference>
<dbReference type="FunFam" id="3.20.20.20:FF:000006">
    <property type="entry name" value="Dihydropteroate synthase"/>
    <property type="match status" value="1"/>
</dbReference>